<dbReference type="GO" id="GO:0008168">
    <property type="term" value="F:methyltransferase activity"/>
    <property type="evidence" value="ECO:0007669"/>
    <property type="project" value="UniProtKB-KW"/>
</dbReference>
<dbReference type="Pfam" id="PF00590">
    <property type="entry name" value="TP_methylase"/>
    <property type="match status" value="1"/>
</dbReference>
<evidence type="ECO:0000256" key="1">
    <source>
        <dbReference type="ARBA" id="ARBA00022490"/>
    </source>
</evidence>
<dbReference type="GO" id="GO:0032259">
    <property type="term" value="P:methylation"/>
    <property type="evidence" value="ECO:0007669"/>
    <property type="project" value="UniProtKB-KW"/>
</dbReference>
<dbReference type="EMBL" id="BA000026">
    <property type="protein sequence ID" value="BAC43931.1"/>
    <property type="molecule type" value="Genomic_DNA"/>
</dbReference>
<dbReference type="AlphaFoldDB" id="Q8EWR3"/>
<dbReference type="InParanoid" id="Q8EWR3"/>
<dbReference type="GO" id="GO:0006364">
    <property type="term" value="P:rRNA processing"/>
    <property type="evidence" value="ECO:0007669"/>
    <property type="project" value="UniProtKB-KW"/>
</dbReference>
<dbReference type="Proteomes" id="UP000002522">
    <property type="component" value="Chromosome"/>
</dbReference>
<proteinExistence type="predicted"/>
<gene>
    <name evidence="7" type="ordered locus">MYPE1400</name>
</gene>
<organism evidence="7 8">
    <name type="scientific">Malacoplasma penetrans (strain HF-2)</name>
    <name type="common">Mycoplasma penetrans</name>
    <dbReference type="NCBI Taxonomy" id="272633"/>
    <lineage>
        <taxon>Bacteria</taxon>
        <taxon>Bacillati</taxon>
        <taxon>Mycoplasmatota</taxon>
        <taxon>Mycoplasmoidales</taxon>
        <taxon>Mycoplasmoidaceae</taxon>
        <taxon>Malacoplasma</taxon>
    </lineage>
</organism>
<keyword evidence="2" id="KW-0698">rRNA processing</keyword>
<dbReference type="PIRSF" id="PIRSF005917">
    <property type="entry name" value="MTase_YraL"/>
    <property type="match status" value="1"/>
</dbReference>
<evidence type="ECO:0000313" key="8">
    <source>
        <dbReference type="Proteomes" id="UP000002522"/>
    </source>
</evidence>
<dbReference type="InterPro" id="IPR035996">
    <property type="entry name" value="4pyrrol_Methylase_sf"/>
</dbReference>
<dbReference type="HOGENOM" id="CLU_044779_4_0_14"/>
<evidence type="ECO:0000313" key="7">
    <source>
        <dbReference type="EMBL" id="BAC43931.1"/>
    </source>
</evidence>
<dbReference type="InterPro" id="IPR008189">
    <property type="entry name" value="rRNA_ssu_MeTfrase_I"/>
</dbReference>
<reference evidence="7 8" key="1">
    <citation type="journal article" date="2002" name="Nucleic Acids Res.">
        <title>The complete genomic sequence of Mycoplasma penetrans, an intracellular bacterial pathogen in humans.</title>
        <authorList>
            <person name="Sasaki Y."/>
            <person name="Ishikawa J."/>
            <person name="Yamashita A."/>
            <person name="Oshima K."/>
            <person name="Kenri T."/>
            <person name="Furuya K."/>
            <person name="Yoshino C."/>
            <person name="Horino A."/>
            <person name="Shiba T."/>
            <person name="Sasaki T."/>
            <person name="Hattori M."/>
        </authorList>
    </citation>
    <scope>NUCLEOTIDE SEQUENCE [LARGE SCALE GENOMIC DNA]</scope>
    <source>
        <strain evidence="7 8">HF-2</strain>
    </source>
</reference>
<dbReference type="InterPro" id="IPR014777">
    <property type="entry name" value="4pyrrole_Mease_sub1"/>
</dbReference>
<dbReference type="Gene3D" id="3.30.950.10">
    <property type="entry name" value="Methyltransferase, Cobalt-precorrin-4 Transmethylase, Domain 2"/>
    <property type="match status" value="1"/>
</dbReference>
<dbReference type="SUPFAM" id="SSF53790">
    <property type="entry name" value="Tetrapyrrole methylase"/>
    <property type="match status" value="1"/>
</dbReference>
<evidence type="ECO:0000256" key="4">
    <source>
        <dbReference type="ARBA" id="ARBA00022679"/>
    </source>
</evidence>
<evidence type="ECO:0000256" key="5">
    <source>
        <dbReference type="ARBA" id="ARBA00022691"/>
    </source>
</evidence>
<dbReference type="PANTHER" id="PTHR46111">
    <property type="entry name" value="RIBOSOMAL RNA SMALL SUBUNIT METHYLTRANSFERASE I"/>
    <property type="match status" value="1"/>
</dbReference>
<dbReference type="InterPro" id="IPR018063">
    <property type="entry name" value="SAM_MeTrfase_RsmI_CS"/>
</dbReference>
<dbReference type="InterPro" id="IPR000878">
    <property type="entry name" value="4pyrrol_Mease"/>
</dbReference>
<dbReference type="PROSITE" id="PS01296">
    <property type="entry name" value="RSMI"/>
    <property type="match status" value="1"/>
</dbReference>
<dbReference type="CDD" id="cd11648">
    <property type="entry name" value="RsmI"/>
    <property type="match status" value="1"/>
</dbReference>
<dbReference type="RefSeq" id="WP_011076967.1">
    <property type="nucleotide sequence ID" value="NC_004432.1"/>
</dbReference>
<dbReference type="FunCoup" id="Q8EWR3">
    <property type="interactions" value="173"/>
</dbReference>
<sequence length="282" mass="32712">MNKKLFIVATPIGNIKEISELAITTLTNNSIFFCEDTRNSKKLLNLLNISLENKTFYSLNGNNEKQFINSFDFKDNEYCLLSDAGYPILSDPGFLLINLFIKNNWDVQIINGPSSLMHSLIVSGFPSSNVLFYGFLNHNKNLKQDQLNQLKNESKTIIIFESVHRIKDTLKMIKEIFDNSKNICIARELTKMNETIYRSSIANINEIKITEKGEFVILIDNNVKETESIKKEETDYSVYLNELEKLIRKGEKEKVACKMVSYKYSLKSNSLYNFWQQRKNCF</sequence>
<dbReference type="STRING" id="272633.gene:10731239"/>
<protein>
    <submittedName>
        <fullName evidence="7">Predicted methyltransferase</fullName>
    </submittedName>
</protein>
<accession>Q8EWR3</accession>
<evidence type="ECO:0000256" key="2">
    <source>
        <dbReference type="ARBA" id="ARBA00022552"/>
    </source>
</evidence>
<keyword evidence="1" id="KW-0963">Cytoplasm</keyword>
<dbReference type="NCBIfam" id="TIGR00096">
    <property type="entry name" value="16S rRNA (cytidine(1402)-2'-O)-methyltransferase"/>
    <property type="match status" value="1"/>
</dbReference>
<dbReference type="KEGG" id="mpe:MYPE1400"/>
<dbReference type="Gene3D" id="3.40.1010.10">
    <property type="entry name" value="Cobalt-precorrin-4 Transmethylase, Domain 1"/>
    <property type="match status" value="1"/>
</dbReference>
<keyword evidence="4" id="KW-0808">Transferase</keyword>
<name>Q8EWR3_MALP2</name>
<keyword evidence="3 7" id="KW-0489">Methyltransferase</keyword>
<dbReference type="PANTHER" id="PTHR46111:SF1">
    <property type="entry name" value="RIBOSOMAL RNA SMALL SUBUNIT METHYLTRANSFERASE I"/>
    <property type="match status" value="1"/>
</dbReference>
<evidence type="ECO:0000259" key="6">
    <source>
        <dbReference type="Pfam" id="PF00590"/>
    </source>
</evidence>
<feature type="domain" description="Tetrapyrrole methylase" evidence="6">
    <location>
        <begin position="4"/>
        <end position="204"/>
    </location>
</feature>
<keyword evidence="5" id="KW-0949">S-adenosyl-L-methionine</keyword>
<keyword evidence="8" id="KW-1185">Reference proteome</keyword>
<evidence type="ECO:0000256" key="3">
    <source>
        <dbReference type="ARBA" id="ARBA00022603"/>
    </source>
</evidence>
<dbReference type="InterPro" id="IPR014776">
    <property type="entry name" value="4pyrrole_Mease_sub2"/>
</dbReference>
<dbReference type="eggNOG" id="COG0313">
    <property type="taxonomic scope" value="Bacteria"/>
</dbReference>